<evidence type="ECO:0000259" key="7">
    <source>
        <dbReference type="Pfam" id="PF09335"/>
    </source>
</evidence>
<keyword evidence="5 6" id="KW-0472">Membrane</keyword>
<keyword evidence="4 6" id="KW-1133">Transmembrane helix</keyword>
<comment type="caution">
    <text evidence="8">The sequence shown here is derived from an EMBL/GenBank/DDBJ whole genome shotgun (WGS) entry which is preliminary data.</text>
</comment>
<reference evidence="8" key="1">
    <citation type="submission" date="2023-08" db="EMBL/GenBank/DDBJ databases">
        <authorList>
            <person name="Audoor S."/>
            <person name="Bilcke G."/>
        </authorList>
    </citation>
    <scope>NUCLEOTIDE SEQUENCE</scope>
</reference>
<evidence type="ECO:0000256" key="2">
    <source>
        <dbReference type="ARBA" id="ARBA00022475"/>
    </source>
</evidence>
<evidence type="ECO:0000313" key="8">
    <source>
        <dbReference type="EMBL" id="CAJ1960442.1"/>
    </source>
</evidence>
<gene>
    <name evidence="8" type="ORF">CYCCA115_LOCUS18733</name>
</gene>
<dbReference type="PANTHER" id="PTHR12677:SF59">
    <property type="entry name" value="GOLGI APPARATUS MEMBRANE PROTEIN TVP38-RELATED"/>
    <property type="match status" value="1"/>
</dbReference>
<evidence type="ECO:0000256" key="6">
    <source>
        <dbReference type="SAM" id="Phobius"/>
    </source>
</evidence>
<name>A0AAD2JLK9_9STRA</name>
<dbReference type="InterPro" id="IPR015414">
    <property type="entry name" value="TMEM64"/>
</dbReference>
<dbReference type="PANTHER" id="PTHR12677">
    <property type="entry name" value="GOLGI APPARATUS MEMBRANE PROTEIN TVP38-RELATED"/>
    <property type="match status" value="1"/>
</dbReference>
<evidence type="ECO:0000256" key="3">
    <source>
        <dbReference type="ARBA" id="ARBA00022692"/>
    </source>
</evidence>
<accession>A0AAD2JLK9</accession>
<dbReference type="Proteomes" id="UP001295423">
    <property type="component" value="Unassembled WGS sequence"/>
</dbReference>
<evidence type="ECO:0000256" key="1">
    <source>
        <dbReference type="ARBA" id="ARBA00004651"/>
    </source>
</evidence>
<protein>
    <recommendedName>
        <fullName evidence="7">VTT domain-containing protein</fullName>
    </recommendedName>
</protein>
<evidence type="ECO:0000313" key="9">
    <source>
        <dbReference type="Proteomes" id="UP001295423"/>
    </source>
</evidence>
<feature type="transmembrane region" description="Helical" evidence="6">
    <location>
        <begin position="124"/>
        <end position="146"/>
    </location>
</feature>
<feature type="transmembrane region" description="Helical" evidence="6">
    <location>
        <begin position="152"/>
        <end position="175"/>
    </location>
</feature>
<evidence type="ECO:0000256" key="4">
    <source>
        <dbReference type="ARBA" id="ARBA00022989"/>
    </source>
</evidence>
<dbReference type="EMBL" id="CAKOGP040002058">
    <property type="protein sequence ID" value="CAJ1960442.1"/>
    <property type="molecule type" value="Genomic_DNA"/>
</dbReference>
<keyword evidence="3 6" id="KW-0812">Transmembrane</keyword>
<dbReference type="AlphaFoldDB" id="A0AAD2JLK9"/>
<evidence type="ECO:0000256" key="5">
    <source>
        <dbReference type="ARBA" id="ARBA00023136"/>
    </source>
</evidence>
<sequence length="198" mass="20555">MPSLLEGGGGGFGSLLDELDFSMHPMITAVTSYFIVTASDMIPFVPCQPIAIALGAKLGFSVAFPITLLGQTTAGVLAFSGARKAADSDTAQKVATSKLPQEALEKLDELRNMTDAAKQGDGKILLALIGLRLAPFFPFSAGNYVLGSTTSVPLRLFIVATLLGCIASNLLSVGIGAGGAMMITSENVNQFLTLPWSL</sequence>
<keyword evidence="2" id="KW-1003">Cell membrane</keyword>
<comment type="subcellular location">
    <subcellularLocation>
        <location evidence="1">Cell membrane</location>
        <topology evidence="1">Multi-pass membrane protein</topology>
    </subcellularLocation>
</comment>
<dbReference type="GO" id="GO:0005886">
    <property type="term" value="C:plasma membrane"/>
    <property type="evidence" value="ECO:0007669"/>
    <property type="project" value="UniProtKB-SubCell"/>
</dbReference>
<feature type="domain" description="VTT" evidence="7">
    <location>
        <begin position="45"/>
        <end position="177"/>
    </location>
</feature>
<proteinExistence type="predicted"/>
<dbReference type="InterPro" id="IPR032816">
    <property type="entry name" value="VTT_dom"/>
</dbReference>
<dbReference type="Pfam" id="PF09335">
    <property type="entry name" value="VTT_dom"/>
    <property type="match status" value="1"/>
</dbReference>
<organism evidence="8 9">
    <name type="scientific">Cylindrotheca closterium</name>
    <dbReference type="NCBI Taxonomy" id="2856"/>
    <lineage>
        <taxon>Eukaryota</taxon>
        <taxon>Sar</taxon>
        <taxon>Stramenopiles</taxon>
        <taxon>Ochrophyta</taxon>
        <taxon>Bacillariophyta</taxon>
        <taxon>Bacillariophyceae</taxon>
        <taxon>Bacillariophycidae</taxon>
        <taxon>Bacillariales</taxon>
        <taxon>Bacillariaceae</taxon>
        <taxon>Cylindrotheca</taxon>
    </lineage>
</organism>
<keyword evidence="9" id="KW-1185">Reference proteome</keyword>